<name>A0A401G8M2_9APHY</name>
<proteinExistence type="predicted"/>
<dbReference type="GeneID" id="38775424"/>
<dbReference type="EMBL" id="BFAD01000001">
    <property type="protein sequence ID" value="GBE78507.1"/>
    <property type="molecule type" value="Genomic_DNA"/>
</dbReference>
<feature type="region of interest" description="Disordered" evidence="1">
    <location>
        <begin position="28"/>
        <end position="100"/>
    </location>
</feature>
<evidence type="ECO:0000256" key="1">
    <source>
        <dbReference type="SAM" id="MobiDB-lite"/>
    </source>
</evidence>
<sequence length="100" mass="10371">MLLFRVSDSLRAPGFAMLTVVRLGGGEDKRKRVARAADPEIPPELNIFKNAQGGSTSASTSVKRKAAASGNGATRAGEAGTSAKRQRVDDEDVDQGGGRG</sequence>
<organism evidence="2 3">
    <name type="scientific">Sparassis crispa</name>
    <dbReference type="NCBI Taxonomy" id="139825"/>
    <lineage>
        <taxon>Eukaryota</taxon>
        <taxon>Fungi</taxon>
        <taxon>Dikarya</taxon>
        <taxon>Basidiomycota</taxon>
        <taxon>Agaricomycotina</taxon>
        <taxon>Agaricomycetes</taxon>
        <taxon>Polyporales</taxon>
        <taxon>Sparassidaceae</taxon>
        <taxon>Sparassis</taxon>
    </lineage>
</organism>
<gene>
    <name evidence="2" type="ORF">SCP_0113960</name>
</gene>
<comment type="caution">
    <text evidence="2">The sequence shown here is derived from an EMBL/GenBank/DDBJ whole genome shotgun (WGS) entry which is preliminary data.</text>
</comment>
<dbReference type="InParanoid" id="A0A401G8M2"/>
<evidence type="ECO:0000313" key="3">
    <source>
        <dbReference type="Proteomes" id="UP000287166"/>
    </source>
</evidence>
<dbReference type="RefSeq" id="XP_027609420.1">
    <property type="nucleotide sequence ID" value="XM_027753619.1"/>
</dbReference>
<dbReference type="Proteomes" id="UP000287166">
    <property type="component" value="Unassembled WGS sequence"/>
</dbReference>
<evidence type="ECO:0000313" key="2">
    <source>
        <dbReference type="EMBL" id="GBE78507.1"/>
    </source>
</evidence>
<feature type="compositionally biased region" description="Polar residues" evidence="1">
    <location>
        <begin position="52"/>
        <end position="61"/>
    </location>
</feature>
<dbReference type="AlphaFoldDB" id="A0A401G8M2"/>
<protein>
    <submittedName>
        <fullName evidence="2">Uncharacterized protein</fullName>
    </submittedName>
</protein>
<feature type="compositionally biased region" description="Basic and acidic residues" evidence="1">
    <location>
        <begin position="28"/>
        <end position="38"/>
    </location>
</feature>
<keyword evidence="3" id="KW-1185">Reference proteome</keyword>
<accession>A0A401G8M2</accession>
<reference evidence="2 3" key="1">
    <citation type="journal article" date="2018" name="Sci. Rep.">
        <title>Genome sequence of the cauliflower mushroom Sparassis crispa (Hanabiratake) and its association with beneficial usage.</title>
        <authorList>
            <person name="Kiyama R."/>
            <person name="Furutani Y."/>
            <person name="Kawaguchi K."/>
            <person name="Nakanishi T."/>
        </authorList>
    </citation>
    <scope>NUCLEOTIDE SEQUENCE [LARGE SCALE GENOMIC DNA]</scope>
</reference>